<feature type="compositionally biased region" description="Basic and acidic residues" evidence="1">
    <location>
        <begin position="131"/>
        <end position="144"/>
    </location>
</feature>
<dbReference type="EMBL" id="JAHRIP010068215">
    <property type="protein sequence ID" value="MEQ2308103.1"/>
    <property type="molecule type" value="Genomic_DNA"/>
</dbReference>
<sequence>MKITAIVQKGVHLWWFLSTAVLCSVSAGGAYCAKTARARAAALGYEYPGVHGAPDRSPAADLMYHKTFSYDSLAATEPNMNSYKENQLMEAPHDHSLYGQVHPRGSGRYLLSHASRGHTADQMLHFPRGQSVREPESSLEEVKHSAPPTLAKAPSRPDPMNQHPQGRHKLLLFFNSKHDPAGDESAPNRRDMPLTGLAPLLNWGHDAYQRGISPKSEIPIFRSARLFHGRRGWAPARGLWKVVRHPGRPAQYLHRGIGVKPHVRGKAIFQGLRKTTLE</sequence>
<keyword evidence="4" id="KW-1185">Reference proteome</keyword>
<reference evidence="3 4" key="1">
    <citation type="submission" date="2021-06" db="EMBL/GenBank/DDBJ databases">
        <authorList>
            <person name="Palmer J.M."/>
        </authorList>
    </citation>
    <scope>NUCLEOTIDE SEQUENCE [LARGE SCALE GENOMIC DNA]</scope>
    <source>
        <strain evidence="3 4">AS_MEX2019</strain>
        <tissue evidence="3">Muscle</tissue>
    </source>
</reference>
<name>A0ABV0ZS44_9TELE</name>
<protein>
    <submittedName>
        <fullName evidence="3">Uncharacterized protein</fullName>
    </submittedName>
</protein>
<feature type="signal peptide" evidence="2">
    <location>
        <begin position="1"/>
        <end position="27"/>
    </location>
</feature>
<organism evidence="3 4">
    <name type="scientific">Ameca splendens</name>
    <dbReference type="NCBI Taxonomy" id="208324"/>
    <lineage>
        <taxon>Eukaryota</taxon>
        <taxon>Metazoa</taxon>
        <taxon>Chordata</taxon>
        <taxon>Craniata</taxon>
        <taxon>Vertebrata</taxon>
        <taxon>Euteleostomi</taxon>
        <taxon>Actinopterygii</taxon>
        <taxon>Neopterygii</taxon>
        <taxon>Teleostei</taxon>
        <taxon>Neoteleostei</taxon>
        <taxon>Acanthomorphata</taxon>
        <taxon>Ovalentaria</taxon>
        <taxon>Atherinomorphae</taxon>
        <taxon>Cyprinodontiformes</taxon>
        <taxon>Goodeidae</taxon>
        <taxon>Ameca</taxon>
    </lineage>
</organism>
<feature type="region of interest" description="Disordered" evidence="1">
    <location>
        <begin position="129"/>
        <end position="165"/>
    </location>
</feature>
<evidence type="ECO:0000256" key="2">
    <source>
        <dbReference type="SAM" id="SignalP"/>
    </source>
</evidence>
<accession>A0ABV0ZS44</accession>
<comment type="caution">
    <text evidence="3">The sequence shown here is derived from an EMBL/GenBank/DDBJ whole genome shotgun (WGS) entry which is preliminary data.</text>
</comment>
<evidence type="ECO:0000256" key="1">
    <source>
        <dbReference type="SAM" id="MobiDB-lite"/>
    </source>
</evidence>
<dbReference type="Proteomes" id="UP001469553">
    <property type="component" value="Unassembled WGS sequence"/>
</dbReference>
<evidence type="ECO:0000313" key="3">
    <source>
        <dbReference type="EMBL" id="MEQ2308103.1"/>
    </source>
</evidence>
<feature type="chain" id="PRO_5047261370" evidence="2">
    <location>
        <begin position="28"/>
        <end position="278"/>
    </location>
</feature>
<gene>
    <name evidence="3" type="ORF">AMECASPLE_024750</name>
</gene>
<evidence type="ECO:0000313" key="4">
    <source>
        <dbReference type="Proteomes" id="UP001469553"/>
    </source>
</evidence>
<proteinExistence type="predicted"/>
<keyword evidence="2" id="KW-0732">Signal</keyword>